<dbReference type="InterPro" id="IPR000727">
    <property type="entry name" value="T_SNARE_dom"/>
</dbReference>
<evidence type="ECO:0000259" key="10">
    <source>
        <dbReference type="PROSITE" id="PS50111"/>
    </source>
</evidence>
<evidence type="ECO:0000256" key="8">
    <source>
        <dbReference type="PROSITE-ProRule" id="PRU00284"/>
    </source>
</evidence>
<protein>
    <submittedName>
        <fullName evidence="13">Methyl-accepting chemotaxis protein</fullName>
    </submittedName>
</protein>
<dbReference type="PROSITE" id="PS50192">
    <property type="entry name" value="T_SNARE"/>
    <property type="match status" value="1"/>
</dbReference>
<dbReference type="Pfam" id="PF00672">
    <property type="entry name" value="HAMP"/>
    <property type="match status" value="1"/>
</dbReference>
<sequence length="508" mass="54797">MTKRNRSLTLKFNLWAVSIITLMLILSSFINYTRTAQNWRDAVAAQQNDIATFIGLSLPSALWNFELNTVDQILRASVGSAVLTGVYLAEDSRFSRGLVINAQGEIEAASELPETAGLFEVPLYLEDAGDAPIATAYLELDPRFLNERLRAVVTMAIVSTLILAVILMVVIHTLMTLLVKRPIVQLRDAMRDIAQEDGDLTRRLVVIEQNEIGSLVTYFNAFMDKLQSSISSVGAIALEVDKSVARMEESFASSRQLVSEQTVEIDSIATAVTESATATHDVAQNAQIAAVAAEDVVVNADKTRQAMDQTVHTMHELATQIDETAAAMASLQGDVDSISEIMAVIRGIAEQTNLLALNAAIEAARAGEQGRGFAVVADEVRNLAARTQGSTTEIAEKIDRLKQSAERGVALAQSGKASSEASVQHVGNAQNTLGDILDSMNKINDMAAQIATAVEQQSQVSQEISVNINRMTELSQQATDQVDQSSAASSDVSAQTQSLKQNLAGFRW</sequence>
<evidence type="ECO:0000256" key="4">
    <source>
        <dbReference type="ARBA" id="ARBA00022989"/>
    </source>
</evidence>
<dbReference type="InterPro" id="IPR003660">
    <property type="entry name" value="HAMP_dom"/>
</dbReference>
<dbReference type="SMART" id="SM00304">
    <property type="entry name" value="HAMP"/>
    <property type="match status" value="1"/>
</dbReference>
<dbReference type="Gene3D" id="1.10.287.950">
    <property type="entry name" value="Methyl-accepting chemotaxis protein"/>
    <property type="match status" value="1"/>
</dbReference>
<dbReference type="PROSITE" id="PS50111">
    <property type="entry name" value="CHEMOTAXIS_TRANSDUC_2"/>
    <property type="match status" value="1"/>
</dbReference>
<feature type="domain" description="Methyl-accepting transducer" evidence="10">
    <location>
        <begin position="236"/>
        <end position="472"/>
    </location>
</feature>
<dbReference type="CDD" id="cd06225">
    <property type="entry name" value="HAMP"/>
    <property type="match status" value="1"/>
</dbReference>
<feature type="domain" description="T-SNARE coiled-coil homology" evidence="11">
    <location>
        <begin position="423"/>
        <end position="485"/>
    </location>
</feature>
<dbReference type="PRINTS" id="PR00260">
    <property type="entry name" value="CHEMTRNSDUCR"/>
</dbReference>
<dbReference type="GO" id="GO:0006935">
    <property type="term" value="P:chemotaxis"/>
    <property type="evidence" value="ECO:0007669"/>
    <property type="project" value="InterPro"/>
</dbReference>
<feature type="domain" description="HAMP" evidence="12">
    <location>
        <begin position="177"/>
        <end position="231"/>
    </location>
</feature>
<evidence type="ECO:0000259" key="12">
    <source>
        <dbReference type="PROSITE" id="PS50885"/>
    </source>
</evidence>
<evidence type="ECO:0000313" key="13">
    <source>
        <dbReference type="EMBL" id="WLD58235.1"/>
    </source>
</evidence>
<evidence type="ECO:0000256" key="2">
    <source>
        <dbReference type="ARBA" id="ARBA00022519"/>
    </source>
</evidence>
<keyword evidence="6 8" id="KW-0807">Transducer</keyword>
<name>A0AB38YFX7_9GAMM</name>
<evidence type="ECO:0000259" key="11">
    <source>
        <dbReference type="PROSITE" id="PS50192"/>
    </source>
</evidence>
<keyword evidence="4 9" id="KW-1133">Transmembrane helix</keyword>
<dbReference type="SUPFAM" id="SSF58104">
    <property type="entry name" value="Methyl-accepting chemotaxis protein (MCP) signaling domain"/>
    <property type="match status" value="1"/>
</dbReference>
<evidence type="ECO:0000256" key="5">
    <source>
        <dbReference type="ARBA" id="ARBA00023136"/>
    </source>
</evidence>
<proteinExistence type="inferred from homology"/>
<dbReference type="EMBL" id="CP101717">
    <property type="protein sequence ID" value="WLD58235.1"/>
    <property type="molecule type" value="Genomic_DNA"/>
</dbReference>
<keyword evidence="2" id="KW-0997">Cell inner membrane</keyword>
<dbReference type="GO" id="GO:0004888">
    <property type="term" value="F:transmembrane signaling receptor activity"/>
    <property type="evidence" value="ECO:0007669"/>
    <property type="project" value="InterPro"/>
</dbReference>
<accession>A0AB38YFX7</accession>
<dbReference type="CDD" id="cd11386">
    <property type="entry name" value="MCP_signal"/>
    <property type="match status" value="1"/>
</dbReference>
<feature type="transmembrane region" description="Helical" evidence="9">
    <location>
        <begin position="151"/>
        <end position="179"/>
    </location>
</feature>
<dbReference type="Pfam" id="PF00015">
    <property type="entry name" value="MCPsignal"/>
    <property type="match status" value="1"/>
</dbReference>
<dbReference type="GO" id="GO:0007165">
    <property type="term" value="P:signal transduction"/>
    <property type="evidence" value="ECO:0007669"/>
    <property type="project" value="UniProtKB-KW"/>
</dbReference>
<dbReference type="InterPro" id="IPR004089">
    <property type="entry name" value="MCPsignal_dom"/>
</dbReference>
<dbReference type="FunFam" id="1.10.287.950:FF:000001">
    <property type="entry name" value="Methyl-accepting chemotaxis sensory transducer"/>
    <property type="match status" value="1"/>
</dbReference>
<dbReference type="InterPro" id="IPR004090">
    <property type="entry name" value="Chemotax_Me-accpt_rcpt"/>
</dbReference>
<dbReference type="PANTHER" id="PTHR32089:SF119">
    <property type="entry name" value="METHYL-ACCEPTING CHEMOTAXIS PROTEIN CTPL"/>
    <property type="match status" value="1"/>
</dbReference>
<gene>
    <name evidence="13" type="ORF">NFC81_00230</name>
</gene>
<evidence type="ECO:0000256" key="1">
    <source>
        <dbReference type="ARBA" id="ARBA00004429"/>
    </source>
</evidence>
<evidence type="ECO:0000256" key="3">
    <source>
        <dbReference type="ARBA" id="ARBA00022692"/>
    </source>
</evidence>
<dbReference type="PROSITE" id="PS50885">
    <property type="entry name" value="HAMP"/>
    <property type="match status" value="1"/>
</dbReference>
<feature type="transmembrane region" description="Helical" evidence="9">
    <location>
        <begin position="12"/>
        <end position="30"/>
    </location>
</feature>
<evidence type="ECO:0000256" key="6">
    <source>
        <dbReference type="ARBA" id="ARBA00023224"/>
    </source>
</evidence>
<keyword evidence="5 9" id="KW-0472">Membrane</keyword>
<dbReference type="GO" id="GO:0005886">
    <property type="term" value="C:plasma membrane"/>
    <property type="evidence" value="ECO:0007669"/>
    <property type="project" value="UniProtKB-SubCell"/>
</dbReference>
<keyword evidence="3 9" id="KW-0812">Transmembrane</keyword>
<dbReference type="SMART" id="SM00283">
    <property type="entry name" value="MA"/>
    <property type="match status" value="1"/>
</dbReference>
<reference evidence="13" key="1">
    <citation type="submission" date="2022-07" db="EMBL/GenBank/DDBJ databases">
        <title>Complete genome sequence of Salinispirillum sp. LH10-3-1 capable of multiple carbohydrate inversion isolated from a soda lake.</title>
        <authorList>
            <person name="Liu J."/>
            <person name="Zhai Y."/>
            <person name="Zhang H."/>
            <person name="Yang H."/>
            <person name="Qu J."/>
            <person name="Li J."/>
        </authorList>
    </citation>
    <scope>NUCLEOTIDE SEQUENCE</scope>
    <source>
        <strain evidence="13">LH 10-3-1</strain>
    </source>
</reference>
<dbReference type="AlphaFoldDB" id="A0AB38YFX7"/>
<evidence type="ECO:0000256" key="7">
    <source>
        <dbReference type="ARBA" id="ARBA00029447"/>
    </source>
</evidence>
<keyword evidence="2" id="KW-1003">Cell membrane</keyword>
<dbReference type="PANTHER" id="PTHR32089">
    <property type="entry name" value="METHYL-ACCEPTING CHEMOTAXIS PROTEIN MCPB"/>
    <property type="match status" value="1"/>
</dbReference>
<evidence type="ECO:0000256" key="9">
    <source>
        <dbReference type="SAM" id="Phobius"/>
    </source>
</evidence>
<organism evidence="13">
    <name type="scientific">Salinispirillum sp. LH 10-3-1</name>
    <dbReference type="NCBI Taxonomy" id="2952525"/>
    <lineage>
        <taxon>Bacteria</taxon>
        <taxon>Pseudomonadati</taxon>
        <taxon>Pseudomonadota</taxon>
        <taxon>Gammaproteobacteria</taxon>
        <taxon>Oceanospirillales</taxon>
        <taxon>Saccharospirillaceae</taxon>
        <taxon>Salinispirillum</taxon>
    </lineage>
</organism>
<comment type="subcellular location">
    <subcellularLocation>
        <location evidence="1">Cell inner membrane</location>
        <topology evidence="1">Multi-pass membrane protein</topology>
    </subcellularLocation>
</comment>
<comment type="similarity">
    <text evidence="7">Belongs to the methyl-accepting chemotaxis (MCP) protein family.</text>
</comment>
<dbReference type="RefSeq" id="WP_304995521.1">
    <property type="nucleotide sequence ID" value="NZ_CP101717.1"/>
</dbReference>